<proteinExistence type="inferred from homology"/>
<keyword evidence="7" id="KW-1185">Reference proteome</keyword>
<name>A0A9N9RIV9_9DIPT</name>
<dbReference type="EMBL" id="OU895877">
    <property type="protein sequence ID" value="CAG9797717.1"/>
    <property type="molecule type" value="Genomic_DNA"/>
</dbReference>
<dbReference type="InterPro" id="IPR024642">
    <property type="entry name" value="SUZ-C"/>
</dbReference>
<evidence type="ECO:0000313" key="6">
    <source>
        <dbReference type="EMBL" id="CAG9797717.1"/>
    </source>
</evidence>
<evidence type="ECO:0000259" key="5">
    <source>
        <dbReference type="PROSITE" id="PS51938"/>
    </source>
</evidence>
<feature type="compositionally biased region" description="Polar residues" evidence="3">
    <location>
        <begin position="120"/>
        <end position="130"/>
    </location>
</feature>
<evidence type="ECO:0000256" key="2">
    <source>
        <dbReference type="ARBA" id="ARBA00044802"/>
    </source>
</evidence>
<dbReference type="Pfam" id="PF12752">
    <property type="entry name" value="SUZ"/>
    <property type="match status" value="1"/>
</dbReference>
<organism evidence="6 7">
    <name type="scientific">Chironomus riparius</name>
    <dbReference type="NCBI Taxonomy" id="315576"/>
    <lineage>
        <taxon>Eukaryota</taxon>
        <taxon>Metazoa</taxon>
        <taxon>Ecdysozoa</taxon>
        <taxon>Arthropoda</taxon>
        <taxon>Hexapoda</taxon>
        <taxon>Insecta</taxon>
        <taxon>Pterygota</taxon>
        <taxon>Neoptera</taxon>
        <taxon>Endopterygota</taxon>
        <taxon>Diptera</taxon>
        <taxon>Nematocera</taxon>
        <taxon>Chironomoidea</taxon>
        <taxon>Chironomidae</taxon>
        <taxon>Chironominae</taxon>
        <taxon>Chironomus</taxon>
    </lineage>
</organism>
<dbReference type="AlphaFoldDB" id="A0A9N9RIV9"/>
<gene>
    <name evidence="6" type="ORF">CHIRRI_LOCUS706</name>
</gene>
<feature type="compositionally biased region" description="Low complexity" evidence="3">
    <location>
        <begin position="142"/>
        <end position="169"/>
    </location>
</feature>
<feature type="compositionally biased region" description="Polar residues" evidence="3">
    <location>
        <begin position="1"/>
        <end position="12"/>
    </location>
</feature>
<dbReference type="InterPro" id="IPR024771">
    <property type="entry name" value="SUZ"/>
</dbReference>
<feature type="domain" description="SUZ" evidence="4">
    <location>
        <begin position="54"/>
        <end position="121"/>
    </location>
</feature>
<evidence type="ECO:0000256" key="1">
    <source>
        <dbReference type="ARBA" id="ARBA00007124"/>
    </source>
</evidence>
<reference evidence="6" key="2">
    <citation type="submission" date="2022-10" db="EMBL/GenBank/DDBJ databases">
        <authorList>
            <consortium name="ENA_rothamsted_submissions"/>
            <consortium name="culmorum"/>
            <person name="King R."/>
        </authorList>
    </citation>
    <scope>NUCLEOTIDE SEQUENCE</scope>
</reference>
<accession>A0A9N9RIV9</accession>
<feature type="compositionally biased region" description="Basic and acidic residues" evidence="3">
    <location>
        <begin position="21"/>
        <end position="34"/>
    </location>
</feature>
<evidence type="ECO:0000259" key="4">
    <source>
        <dbReference type="PROSITE" id="PS51673"/>
    </source>
</evidence>
<reference evidence="6" key="1">
    <citation type="submission" date="2022-01" db="EMBL/GenBank/DDBJ databases">
        <authorList>
            <person name="King R."/>
        </authorList>
    </citation>
    <scope>NUCLEOTIDE SEQUENCE</scope>
</reference>
<dbReference type="PROSITE" id="PS51673">
    <property type="entry name" value="SUZ"/>
    <property type="match status" value="1"/>
</dbReference>
<feature type="compositionally biased region" description="Polar residues" evidence="3">
    <location>
        <begin position="82"/>
        <end position="98"/>
    </location>
</feature>
<dbReference type="PANTHER" id="PTHR31796">
    <property type="entry name" value="SUZ DOMAIN-CONTAINING PROTEIN 1"/>
    <property type="match status" value="1"/>
</dbReference>
<dbReference type="OrthoDB" id="5373615at2759"/>
<evidence type="ECO:0000256" key="3">
    <source>
        <dbReference type="SAM" id="MobiDB-lite"/>
    </source>
</evidence>
<comment type="similarity">
    <text evidence="1">Belongs to the SZRD1 family.</text>
</comment>
<evidence type="ECO:0000313" key="7">
    <source>
        <dbReference type="Proteomes" id="UP001153620"/>
    </source>
</evidence>
<dbReference type="InterPro" id="IPR039228">
    <property type="entry name" value="SZRD1"/>
</dbReference>
<protein>
    <recommendedName>
        <fullName evidence="2">SUZ RNA-binding domain-containing</fullName>
    </recommendedName>
</protein>
<feature type="domain" description="SUZ-C" evidence="5">
    <location>
        <begin position="153"/>
        <end position="193"/>
    </location>
</feature>
<dbReference type="PANTHER" id="PTHR31796:SF2">
    <property type="entry name" value="SUZ DOMAIN-CONTAINING PROTEIN 1"/>
    <property type="match status" value="1"/>
</dbReference>
<feature type="region of interest" description="Disordered" evidence="3">
    <location>
        <begin position="1"/>
        <end position="193"/>
    </location>
</feature>
<feature type="compositionally biased region" description="Basic and acidic residues" evidence="3">
    <location>
        <begin position="102"/>
        <end position="114"/>
    </location>
</feature>
<dbReference type="PROSITE" id="PS51938">
    <property type="entry name" value="SUZ_C"/>
    <property type="match status" value="1"/>
</dbReference>
<dbReference type="Proteomes" id="UP001153620">
    <property type="component" value="Chromosome 1"/>
</dbReference>
<sequence length="193" mass="22148">MNSSEQNVSDSWEQYADETELEKRLEKEKVKREQEEEMSVTSQNGLALNGGSDDFKPRILQRSQAKGQQQNQIKILKRPESLTPSSSTGNLQNSSKPQMKTLEQREKEYAEARKRILGSAETSPIDQNPLNKPVIFNKVSPSSSSNNLQNYNSQQYQFSQQQQQLQQQQRIPDNVIREPKGPSNLNPGFRIRR</sequence>
<feature type="compositionally biased region" description="Polar residues" evidence="3">
    <location>
        <begin position="61"/>
        <end position="73"/>
    </location>
</feature>